<organism evidence="2 3">
    <name type="scientific">Candidatus Merdivivens pullicola</name>
    <dbReference type="NCBI Taxonomy" id="2840872"/>
    <lineage>
        <taxon>Bacteria</taxon>
        <taxon>Pseudomonadati</taxon>
        <taxon>Bacteroidota</taxon>
        <taxon>Bacteroidia</taxon>
        <taxon>Bacteroidales</taxon>
        <taxon>Muribaculaceae</taxon>
        <taxon>Muribaculaceae incertae sedis</taxon>
        <taxon>Candidatus Merdivivens</taxon>
    </lineage>
</organism>
<protein>
    <submittedName>
        <fullName evidence="2">Uncharacterized protein</fullName>
    </submittedName>
</protein>
<feature type="coiled-coil region" evidence="1">
    <location>
        <begin position="178"/>
        <end position="273"/>
    </location>
</feature>
<evidence type="ECO:0000256" key="1">
    <source>
        <dbReference type="SAM" id="Coils"/>
    </source>
</evidence>
<keyword evidence="1" id="KW-0175">Coiled coil</keyword>
<dbReference type="Proteomes" id="UP000823604">
    <property type="component" value="Unassembled WGS sequence"/>
</dbReference>
<reference evidence="2" key="1">
    <citation type="submission" date="2020-10" db="EMBL/GenBank/DDBJ databases">
        <authorList>
            <person name="Gilroy R."/>
        </authorList>
    </citation>
    <scope>NUCLEOTIDE SEQUENCE</scope>
    <source>
        <strain evidence="2">B1-8020</strain>
    </source>
</reference>
<dbReference type="PROSITE" id="PS51257">
    <property type="entry name" value="PROKAR_LIPOPROTEIN"/>
    <property type="match status" value="1"/>
</dbReference>
<dbReference type="AlphaFoldDB" id="A0A9D9NG78"/>
<dbReference type="EMBL" id="JADIMA010000002">
    <property type="protein sequence ID" value="MBO8472025.1"/>
    <property type="molecule type" value="Genomic_DNA"/>
</dbReference>
<proteinExistence type="predicted"/>
<sequence length="1137" mass="125931">MKGFLRKVMLIASLGATLTFFGCQKDYTNDINDVRNDLTAALEQQKTELEQAIEAARQEAQESAAAAEQAAKDYADGILTSAQAYADSVAKAIADSIKVEIMEDVQADIDSLIDRIEAVEGDIDDLTIDISGLDGRLKALEDLNIKNRLEELEGLNIDDRISALESFKTEFDQTFTSIDALKERLESIESTNATQNEAIDSLKASVATILDSLKEIDSALAEIDSEIDSIVNDVDDLDARLKAIEDLKLNERLTKLESDFEQFKKDIAEQIGEAILGVEKKLGDRLTSISLIPELYLDGVPAFRFESIEYTPVVVDPETEAVSMPAGALTYWTAANVEEVRYHLSPAHVSVDGISSYDYLIETADVITKASEENNIIDIKGIEVNEDNELVVSVAKKSSTSTLSDESVNAMRENEYSVHTAALQLGIADELLYEGEENAFVTSEYSIVLENDNIAHITPLLDMSRDIEGYACEGDYIEGTRFATSYAGAKAAGAATVVDFDGELDLLTLVTACLHHGMDEGVELTKEEMAEVGLAFRFTIPTAENLVNGVDQQPFMTFKEGSETVVVSNIPEGTEEFDEALPIVRVELIDTNNDNAIVDVQWIKIRWINKVVPETDLGVVAEYNYYLGCLGARNTMNWQQINDSILVNLGKLDENDEPAGIDYEAFDKYYVQDDNSINVKLEAVGYELSPNGDGTYNDIVLREVDYSTDVEGIVLIWNVRISQIGEVIDQILAEGKVVKQIKITVAPRADMREYAGEFSFTLSLNVTVKDLPTIYGWNEVSSWTTIRELAEIDPVGFSDRSNTNPGVDEFVRYNFALLNLFNADDNGNFLNNIIPTSDQIAAYAEEGYDLEDHWSCRAWDIQFSATQPDGLNFAPAFATDPDAEYALNADGHYLRRAGQAGSATWFDVAANPWYTDVQQFRVRLADKENKDYEGALALLNDINVAPEDRVEVSLNIWTRINQYNYYLIENGGAFNAWFVTPVTIPDPVVEGNFEDINMNPSTINIPIGKPEGIVDFQNSPVDSEAKEAYYGIEDIVWDTDNIYVDVIEQVNAADGSVNLIVNPALKASNPADRARMSTAEECHFEINFDELTGALTVTNNTGQSLKQTCHLWVKATVGHAYGTRDIWYSIEYRPNAN</sequence>
<evidence type="ECO:0000313" key="2">
    <source>
        <dbReference type="EMBL" id="MBO8472025.1"/>
    </source>
</evidence>
<reference evidence="2" key="2">
    <citation type="journal article" date="2021" name="PeerJ">
        <title>Extensive microbial diversity within the chicken gut microbiome revealed by metagenomics and culture.</title>
        <authorList>
            <person name="Gilroy R."/>
            <person name="Ravi A."/>
            <person name="Getino M."/>
            <person name="Pursley I."/>
            <person name="Horton D.L."/>
            <person name="Alikhan N.F."/>
            <person name="Baker D."/>
            <person name="Gharbi K."/>
            <person name="Hall N."/>
            <person name="Watson M."/>
            <person name="Adriaenssens E.M."/>
            <person name="Foster-Nyarko E."/>
            <person name="Jarju S."/>
            <person name="Secka A."/>
            <person name="Antonio M."/>
            <person name="Oren A."/>
            <person name="Chaudhuri R.R."/>
            <person name="La Ragione R."/>
            <person name="Hildebrand F."/>
            <person name="Pallen M.J."/>
        </authorList>
    </citation>
    <scope>NUCLEOTIDE SEQUENCE</scope>
    <source>
        <strain evidence="2">B1-8020</strain>
    </source>
</reference>
<feature type="coiled-coil region" evidence="1">
    <location>
        <begin position="102"/>
        <end position="143"/>
    </location>
</feature>
<gene>
    <name evidence="2" type="ORF">IAB81_00120</name>
</gene>
<feature type="coiled-coil region" evidence="1">
    <location>
        <begin position="35"/>
        <end position="73"/>
    </location>
</feature>
<evidence type="ECO:0000313" key="3">
    <source>
        <dbReference type="Proteomes" id="UP000823604"/>
    </source>
</evidence>
<comment type="caution">
    <text evidence="2">The sequence shown here is derived from an EMBL/GenBank/DDBJ whole genome shotgun (WGS) entry which is preliminary data.</text>
</comment>
<accession>A0A9D9NG78</accession>
<name>A0A9D9NG78_9BACT</name>